<keyword evidence="2" id="KW-1185">Reference proteome</keyword>
<reference evidence="1 2" key="1">
    <citation type="submission" date="2024-04" db="EMBL/GenBank/DDBJ databases">
        <title>Genome sequencing and assembly of rice foliar adapted Chryseobacterium endophyticum OsEnb-ALM-A6.</title>
        <authorList>
            <person name="Kumar S."/>
            <person name="Javed M."/>
            <person name="Chouhan V."/>
            <person name="Charishma K."/>
            <person name="Patel A."/>
            <person name="Kumar M."/>
            <person name="Sahu K.P."/>
            <person name="Kumar A."/>
        </authorList>
    </citation>
    <scope>NUCLEOTIDE SEQUENCE [LARGE SCALE GENOMIC DNA]</scope>
    <source>
        <strain evidence="1 2">OsEnb-ALM-A6</strain>
    </source>
</reference>
<proteinExistence type="predicted"/>
<organism evidence="1 2">
    <name type="scientific">Chryseobacterium endophyticum</name>
    <dbReference type="NCBI Taxonomy" id="1854762"/>
    <lineage>
        <taxon>Bacteria</taxon>
        <taxon>Pseudomonadati</taxon>
        <taxon>Bacteroidota</taxon>
        <taxon>Flavobacteriia</taxon>
        <taxon>Flavobacteriales</taxon>
        <taxon>Weeksellaceae</taxon>
        <taxon>Chryseobacterium group</taxon>
        <taxon>Chryseobacterium</taxon>
    </lineage>
</organism>
<dbReference type="AlphaFoldDB" id="A0AAU6WLK3"/>
<evidence type="ECO:0000313" key="1">
    <source>
        <dbReference type="EMBL" id="XAO73271.1"/>
    </source>
</evidence>
<sequence>MNNCYLITNQRIIIANKTKDKIIKYKELNEIDEINAEMSGRFFGNIIFGEPEGVFGRSDEPFSLFNRSGMSFKEDEYAFLSVENINEIIPVFEELGLKVTKTFY</sequence>
<protein>
    <submittedName>
        <fullName evidence="1">Uncharacterized protein</fullName>
    </submittedName>
</protein>
<name>A0AAU6WLK3_9FLAO</name>
<dbReference type="EMBL" id="CP154834">
    <property type="protein sequence ID" value="XAO73271.1"/>
    <property type="molecule type" value="Genomic_DNA"/>
</dbReference>
<evidence type="ECO:0000313" key="2">
    <source>
        <dbReference type="Proteomes" id="UP001463665"/>
    </source>
</evidence>
<accession>A0AAU6WLK3</accession>
<gene>
    <name evidence="1" type="ORF">AAFP95_16025</name>
</gene>
<dbReference type="Proteomes" id="UP001463665">
    <property type="component" value="Chromosome"/>
</dbReference>
<dbReference type="RefSeq" id="WP_294222490.1">
    <property type="nucleotide sequence ID" value="NZ_CP154834.1"/>
</dbReference>